<evidence type="ECO:0000313" key="3">
    <source>
        <dbReference type="EMBL" id="CUH70644.1"/>
    </source>
</evidence>
<dbReference type="EMBL" id="CYSB01000025">
    <property type="protein sequence ID" value="CUH65726.1"/>
    <property type="molecule type" value="Genomic_DNA"/>
</dbReference>
<name>A0A0P1FPP1_9RHOB</name>
<accession>A0A0P1FPP1</accession>
<dbReference type="InterPro" id="IPR016181">
    <property type="entry name" value="Acyl_CoA_acyltransferase"/>
</dbReference>
<keyword evidence="4" id="KW-1185">Reference proteome</keyword>
<dbReference type="EMBL" id="CYSC01000007">
    <property type="protein sequence ID" value="CUH70644.1"/>
    <property type="molecule type" value="Genomic_DNA"/>
</dbReference>
<dbReference type="PROSITE" id="PS51186">
    <property type="entry name" value="GNAT"/>
    <property type="match status" value="1"/>
</dbReference>
<gene>
    <name evidence="2" type="ORF">TL5118_01441</name>
    <name evidence="3" type="ORF">TL5120_00423</name>
</gene>
<sequence length="148" mass="16337">MTALRLARPDDLEKLLPLVAAFHDHMGITVSQDHRIAALMPLLEGSPLGVAYLIGPRMAPIGYVVISFGWSIEFGGLDGTVDEIFLRESVRGRGIGHEVLSELPKALASAGLKALHLEARADDEAAQRFYKRLHFTRRDGYVLMTRES</sequence>
<dbReference type="Proteomes" id="UP000051086">
    <property type="component" value="Unassembled WGS sequence"/>
</dbReference>
<dbReference type="Gene3D" id="3.40.630.30">
    <property type="match status" value="1"/>
</dbReference>
<feature type="domain" description="N-acetyltransferase" evidence="1">
    <location>
        <begin position="2"/>
        <end position="148"/>
    </location>
</feature>
<dbReference type="Proteomes" id="UP000051887">
    <property type="component" value="Unassembled WGS sequence"/>
</dbReference>
<dbReference type="SUPFAM" id="SSF55729">
    <property type="entry name" value="Acyl-CoA N-acyltransferases (Nat)"/>
    <property type="match status" value="1"/>
</dbReference>
<protein>
    <submittedName>
        <fullName evidence="2 3">Acetyltransferase</fullName>
    </submittedName>
</protein>
<evidence type="ECO:0000313" key="5">
    <source>
        <dbReference type="Proteomes" id="UP000051887"/>
    </source>
</evidence>
<reference evidence="2 4" key="1">
    <citation type="submission" date="2015-09" db="EMBL/GenBank/DDBJ databases">
        <authorList>
            <person name="Rodrigo-Torres L."/>
            <person name="Arahal D.R."/>
        </authorList>
    </citation>
    <scope>NUCLEOTIDE SEQUENCE [LARGE SCALE GENOMIC DNA]</scope>
    <source>
        <strain evidence="2 4">CECT 5118</strain>
    </source>
</reference>
<dbReference type="CDD" id="cd04301">
    <property type="entry name" value="NAT_SF"/>
    <property type="match status" value="1"/>
</dbReference>
<evidence type="ECO:0000259" key="1">
    <source>
        <dbReference type="PROSITE" id="PS51186"/>
    </source>
</evidence>
<dbReference type="InterPro" id="IPR000182">
    <property type="entry name" value="GNAT_dom"/>
</dbReference>
<dbReference type="Pfam" id="PF00583">
    <property type="entry name" value="Acetyltransf_1"/>
    <property type="match status" value="1"/>
</dbReference>
<dbReference type="AlphaFoldDB" id="A0A0P1FPP1"/>
<evidence type="ECO:0000313" key="2">
    <source>
        <dbReference type="EMBL" id="CUH65726.1"/>
    </source>
</evidence>
<evidence type="ECO:0000313" key="4">
    <source>
        <dbReference type="Proteomes" id="UP000051086"/>
    </source>
</evidence>
<keyword evidence="3" id="KW-0808">Transferase</keyword>
<proteinExistence type="predicted"/>
<dbReference type="GO" id="GO:0016747">
    <property type="term" value="F:acyltransferase activity, transferring groups other than amino-acyl groups"/>
    <property type="evidence" value="ECO:0007669"/>
    <property type="project" value="InterPro"/>
</dbReference>
<reference evidence="3 5" key="2">
    <citation type="submission" date="2015-09" db="EMBL/GenBank/DDBJ databases">
        <authorList>
            <consortium name="Swine Surveillance"/>
        </authorList>
    </citation>
    <scope>NUCLEOTIDE SEQUENCE [LARGE SCALE GENOMIC DNA]</scope>
    <source>
        <strain evidence="3 5">5120</strain>
    </source>
</reference>
<dbReference type="RefSeq" id="WP_058241968.1">
    <property type="nucleotide sequence ID" value="NZ_CYSB01000025.1"/>
</dbReference>
<organism evidence="3 5">
    <name type="scientific">Thalassovita autumnalis</name>
    <dbReference type="NCBI Taxonomy" id="2072972"/>
    <lineage>
        <taxon>Bacteria</taxon>
        <taxon>Pseudomonadati</taxon>
        <taxon>Pseudomonadota</taxon>
        <taxon>Alphaproteobacteria</taxon>
        <taxon>Rhodobacterales</taxon>
        <taxon>Roseobacteraceae</taxon>
        <taxon>Thalassovita</taxon>
    </lineage>
</organism>